<keyword evidence="14" id="KW-1185">Reference proteome</keyword>
<evidence type="ECO:0000256" key="8">
    <source>
        <dbReference type="PROSITE-ProRule" id="PRU01360"/>
    </source>
</evidence>
<dbReference type="Gene3D" id="2.40.170.20">
    <property type="entry name" value="TonB-dependent receptor, beta-barrel domain"/>
    <property type="match status" value="1"/>
</dbReference>
<proteinExistence type="inferred from homology"/>
<name>A0A9X2EIB8_9GAMM</name>
<feature type="domain" description="TonB-dependent receptor-like beta-barrel" evidence="11">
    <location>
        <begin position="213"/>
        <end position="670"/>
    </location>
</feature>
<gene>
    <name evidence="13" type="ORF">MO867_00210</name>
</gene>
<evidence type="ECO:0000259" key="12">
    <source>
        <dbReference type="Pfam" id="PF07715"/>
    </source>
</evidence>
<evidence type="ECO:0000256" key="4">
    <source>
        <dbReference type="ARBA" id="ARBA00022692"/>
    </source>
</evidence>
<dbReference type="GO" id="GO:0044718">
    <property type="term" value="P:siderophore transmembrane transport"/>
    <property type="evidence" value="ECO:0007669"/>
    <property type="project" value="TreeGrafter"/>
</dbReference>
<evidence type="ECO:0000256" key="5">
    <source>
        <dbReference type="ARBA" id="ARBA00023077"/>
    </source>
</evidence>
<evidence type="ECO:0000256" key="2">
    <source>
        <dbReference type="ARBA" id="ARBA00022448"/>
    </source>
</evidence>
<dbReference type="Proteomes" id="UP001139028">
    <property type="component" value="Unassembled WGS sequence"/>
</dbReference>
<accession>A0A9X2EIB8</accession>
<dbReference type="InterPro" id="IPR010100">
    <property type="entry name" value="TonB-dep_Cu_rcpt"/>
</dbReference>
<dbReference type="InterPro" id="IPR036942">
    <property type="entry name" value="Beta-barrel_TonB_sf"/>
</dbReference>
<evidence type="ECO:0000256" key="10">
    <source>
        <dbReference type="SAM" id="SignalP"/>
    </source>
</evidence>
<dbReference type="InterPro" id="IPR037066">
    <property type="entry name" value="Plug_dom_sf"/>
</dbReference>
<dbReference type="GO" id="GO:0015344">
    <property type="term" value="F:siderophore uptake transmembrane transporter activity"/>
    <property type="evidence" value="ECO:0007669"/>
    <property type="project" value="TreeGrafter"/>
</dbReference>
<comment type="caution">
    <text evidence="13">The sequence shown here is derived from an EMBL/GenBank/DDBJ whole genome shotgun (WGS) entry which is preliminary data.</text>
</comment>
<dbReference type="RefSeq" id="WP_252463918.1">
    <property type="nucleotide sequence ID" value="NZ_JALBWM010000001.1"/>
</dbReference>
<evidence type="ECO:0000256" key="7">
    <source>
        <dbReference type="ARBA" id="ARBA00023237"/>
    </source>
</evidence>
<evidence type="ECO:0000313" key="14">
    <source>
        <dbReference type="Proteomes" id="UP001139028"/>
    </source>
</evidence>
<keyword evidence="2 8" id="KW-0813">Transport</keyword>
<comment type="similarity">
    <text evidence="8 9">Belongs to the TonB-dependent receptor family.</text>
</comment>
<evidence type="ECO:0000313" key="13">
    <source>
        <dbReference type="EMBL" id="MCO1332747.1"/>
    </source>
</evidence>
<dbReference type="AlphaFoldDB" id="A0A9X2EIB8"/>
<dbReference type="InterPro" id="IPR039426">
    <property type="entry name" value="TonB-dep_rcpt-like"/>
</dbReference>
<keyword evidence="13" id="KW-0675">Receptor</keyword>
<dbReference type="Pfam" id="PF07715">
    <property type="entry name" value="Plug"/>
    <property type="match status" value="1"/>
</dbReference>
<keyword evidence="3 8" id="KW-1134">Transmembrane beta strand</keyword>
<dbReference type="PROSITE" id="PS52016">
    <property type="entry name" value="TONB_DEPENDENT_REC_3"/>
    <property type="match status" value="1"/>
</dbReference>
<comment type="subcellular location">
    <subcellularLocation>
        <location evidence="1 8">Cell outer membrane</location>
        <topology evidence="1 8">Multi-pass membrane protein</topology>
    </subcellularLocation>
</comment>
<dbReference type="Gene3D" id="2.170.130.10">
    <property type="entry name" value="TonB-dependent receptor, plug domain"/>
    <property type="match status" value="1"/>
</dbReference>
<dbReference type="Pfam" id="PF00593">
    <property type="entry name" value="TonB_dep_Rec_b-barrel"/>
    <property type="match status" value="1"/>
</dbReference>
<keyword evidence="10" id="KW-0732">Signal</keyword>
<dbReference type="PANTHER" id="PTHR30069">
    <property type="entry name" value="TONB-DEPENDENT OUTER MEMBRANE RECEPTOR"/>
    <property type="match status" value="1"/>
</dbReference>
<evidence type="ECO:0000259" key="11">
    <source>
        <dbReference type="Pfam" id="PF00593"/>
    </source>
</evidence>
<feature type="chain" id="PRO_5040866002" evidence="10">
    <location>
        <begin position="32"/>
        <end position="710"/>
    </location>
</feature>
<dbReference type="NCBIfam" id="TIGR01778">
    <property type="entry name" value="TonB-copper"/>
    <property type="match status" value="1"/>
</dbReference>
<reference evidence="13" key="1">
    <citation type="journal article" date="2022" name="Arch. Microbiol.">
        <title>Microbulbifer okhotskensis sp. nov., isolated from a deep bottom sediment of the Okhotsk Sea.</title>
        <authorList>
            <person name="Romanenko L."/>
            <person name="Kurilenko V."/>
            <person name="Otstavnykh N."/>
            <person name="Velansky P."/>
            <person name="Isaeva M."/>
            <person name="Mikhailov V."/>
        </authorList>
    </citation>
    <scope>NUCLEOTIDE SEQUENCE</scope>
    <source>
        <strain evidence="13">OS29</strain>
    </source>
</reference>
<keyword evidence="6 8" id="KW-0472">Membrane</keyword>
<sequence length="710" mass="78874">MHQRINMKLFLKNPLSLALVACCTFSTNLSAEEIKKTESLKDNEMEQMVVTGVKTELPLNLVTDPKKPRQPLPANDGADYLKTIPGFSVVRKGGTSGDPLLRGMGGSRLGMVVDGETLAGGCPSRMDPPTAYIFPESMDEIEVIKGPQSVLYGPGNSAGVVVFTQQQERPTENEWNMHTSLLGASAERRDGLFDVSYNSPLLSIRSSSTSASADNYEDGDGNEVHSNYERWSSQVTLAWTPNDDTRVEIDTAFSDAEAAYADRGVDGSKFARESYKAKYTRSNISSWLESMELQAYYNYIDHIMDNYSLRELSSTSTPMAMNLDSETTGFKLTLVFTPLEDVELTSGIDGRDNRHTSRSTMNQSAMDYRDMDREADAEFSQLGLFSEASWQVADNQRWIAGTRIDDWEVKDLRDSISLSMMSSVDNPTAGETRSELLSSGFLRYEYGFESGRNSSTTLFAGLGYTERFPDYWEVIAREIEDSYSALDIESEKTTQLDIGYILSGKKLSVSISGFVNEIDDYLMIETDYEKAAVLSSMSGMDSSVDTRNTTIVRNIQARSWGLEFDSSYQLAERWRTEFTLTSVRGANETDGATLSQLPPLEGRAGLYYEQPQWSAGILWRAIASQDRVDIGKGNIIGQDIGSTDSANVVSINAAWKPISKVLITAGIDNLFDETYAEHISRSGADIAGFEQLTRVNEPGRTFWLKTIYRL</sequence>
<feature type="signal peptide" evidence="10">
    <location>
        <begin position="1"/>
        <end position="31"/>
    </location>
</feature>
<evidence type="ECO:0000256" key="6">
    <source>
        <dbReference type="ARBA" id="ARBA00023136"/>
    </source>
</evidence>
<dbReference type="CDD" id="cd01347">
    <property type="entry name" value="ligand_gated_channel"/>
    <property type="match status" value="1"/>
</dbReference>
<keyword evidence="7 8" id="KW-0998">Cell outer membrane</keyword>
<dbReference type="PANTHER" id="PTHR30069:SF49">
    <property type="entry name" value="OUTER MEMBRANE PROTEIN C"/>
    <property type="match status" value="1"/>
</dbReference>
<dbReference type="InterPro" id="IPR012910">
    <property type="entry name" value="Plug_dom"/>
</dbReference>
<evidence type="ECO:0000256" key="9">
    <source>
        <dbReference type="RuleBase" id="RU003357"/>
    </source>
</evidence>
<dbReference type="GO" id="GO:0009279">
    <property type="term" value="C:cell outer membrane"/>
    <property type="evidence" value="ECO:0007669"/>
    <property type="project" value="UniProtKB-SubCell"/>
</dbReference>
<dbReference type="InterPro" id="IPR000531">
    <property type="entry name" value="Beta-barrel_TonB"/>
</dbReference>
<dbReference type="EMBL" id="JALBWM010000001">
    <property type="protein sequence ID" value="MCO1332747.1"/>
    <property type="molecule type" value="Genomic_DNA"/>
</dbReference>
<protein>
    <submittedName>
        <fullName evidence="13">TonB-dependent copper receptor</fullName>
    </submittedName>
</protein>
<evidence type="ECO:0000256" key="3">
    <source>
        <dbReference type="ARBA" id="ARBA00022452"/>
    </source>
</evidence>
<organism evidence="13 14">
    <name type="scientific">Microbulbifer okhotskensis</name>
    <dbReference type="NCBI Taxonomy" id="2926617"/>
    <lineage>
        <taxon>Bacteria</taxon>
        <taxon>Pseudomonadati</taxon>
        <taxon>Pseudomonadota</taxon>
        <taxon>Gammaproteobacteria</taxon>
        <taxon>Cellvibrionales</taxon>
        <taxon>Microbulbiferaceae</taxon>
        <taxon>Microbulbifer</taxon>
    </lineage>
</organism>
<dbReference type="SUPFAM" id="SSF56935">
    <property type="entry name" value="Porins"/>
    <property type="match status" value="1"/>
</dbReference>
<feature type="domain" description="TonB-dependent receptor plug" evidence="12">
    <location>
        <begin position="73"/>
        <end position="160"/>
    </location>
</feature>
<keyword evidence="5 9" id="KW-0798">TonB box</keyword>
<evidence type="ECO:0000256" key="1">
    <source>
        <dbReference type="ARBA" id="ARBA00004571"/>
    </source>
</evidence>
<keyword evidence="4 8" id="KW-0812">Transmembrane</keyword>